<evidence type="ECO:0000313" key="3">
    <source>
        <dbReference type="Proteomes" id="UP001237156"/>
    </source>
</evidence>
<sequence length="157" mass="18479">MDLGYGHTRTSSWRGVTGQLANLLETYCPDSHLCGPQKIYRRPWLYFLQAPQKIYTNPSLRDASMPAREHIINQMKGKWHIDAILFLYAESALSAAIFWKLDNSYYVIWQCIFITLMGYIVETFKKYVDSNFYEFYKMSNKRALLIYSLGFFLVIID</sequence>
<feature type="transmembrane region" description="Helical" evidence="1">
    <location>
        <begin position="79"/>
        <end position="99"/>
    </location>
</feature>
<name>A0AAW6RNU2_9BURK</name>
<gene>
    <name evidence="2" type="ORF">QB898_12970</name>
</gene>
<evidence type="ECO:0000256" key="1">
    <source>
        <dbReference type="SAM" id="Phobius"/>
    </source>
</evidence>
<proteinExistence type="predicted"/>
<keyword evidence="1" id="KW-0812">Transmembrane</keyword>
<keyword evidence="1" id="KW-1133">Transmembrane helix</keyword>
<keyword evidence="3" id="KW-1185">Reference proteome</keyword>
<reference evidence="2 3" key="1">
    <citation type="submission" date="2023-04" db="EMBL/GenBank/DDBJ databases">
        <title>Ottowia paracancer sp. nov., isolated from human stomach.</title>
        <authorList>
            <person name="Song Y."/>
        </authorList>
    </citation>
    <scope>NUCLEOTIDE SEQUENCE [LARGE SCALE GENOMIC DNA]</scope>
    <source>
        <strain evidence="2 3">10c7w1</strain>
    </source>
</reference>
<feature type="transmembrane region" description="Helical" evidence="1">
    <location>
        <begin position="141"/>
        <end position="156"/>
    </location>
</feature>
<dbReference type="AlphaFoldDB" id="A0AAW6RNU2"/>
<organism evidence="2 3">
    <name type="scientific">Ottowia cancrivicina</name>
    <dbReference type="NCBI Taxonomy" id="3040346"/>
    <lineage>
        <taxon>Bacteria</taxon>
        <taxon>Pseudomonadati</taxon>
        <taxon>Pseudomonadota</taxon>
        <taxon>Betaproteobacteria</taxon>
        <taxon>Burkholderiales</taxon>
        <taxon>Comamonadaceae</taxon>
        <taxon>Ottowia</taxon>
    </lineage>
</organism>
<keyword evidence="1" id="KW-0472">Membrane</keyword>
<comment type="caution">
    <text evidence="2">The sequence shown here is derived from an EMBL/GenBank/DDBJ whole genome shotgun (WGS) entry which is preliminary data.</text>
</comment>
<evidence type="ECO:0000313" key="2">
    <source>
        <dbReference type="EMBL" id="MDG9700597.1"/>
    </source>
</evidence>
<dbReference type="RefSeq" id="WP_279525284.1">
    <property type="nucleotide sequence ID" value="NZ_JARVII010000060.1"/>
</dbReference>
<accession>A0AAW6RNU2</accession>
<feature type="transmembrane region" description="Helical" evidence="1">
    <location>
        <begin position="105"/>
        <end position="121"/>
    </location>
</feature>
<dbReference type="EMBL" id="JARVII010000060">
    <property type="protein sequence ID" value="MDG9700597.1"/>
    <property type="molecule type" value="Genomic_DNA"/>
</dbReference>
<dbReference type="Proteomes" id="UP001237156">
    <property type="component" value="Unassembled WGS sequence"/>
</dbReference>
<protein>
    <submittedName>
        <fullName evidence="2">Uncharacterized protein</fullName>
    </submittedName>
</protein>